<evidence type="ECO:0000256" key="3">
    <source>
        <dbReference type="ARBA" id="ARBA00022692"/>
    </source>
</evidence>
<dbReference type="PANTHER" id="PTHR12608:SF7">
    <property type="entry name" value="PROTEIN PAM71-HOMOLOG, CHLOROPLASTIC"/>
    <property type="match status" value="1"/>
</dbReference>
<dbReference type="GO" id="GO:0015085">
    <property type="term" value="F:calcium ion transmembrane transporter activity"/>
    <property type="evidence" value="ECO:0007669"/>
    <property type="project" value="TreeGrafter"/>
</dbReference>
<keyword evidence="5 6" id="KW-0472">Membrane</keyword>
<comment type="caution">
    <text evidence="6">Lacks conserved residue(s) required for the propagation of feature annotation.</text>
</comment>
<evidence type="ECO:0000256" key="1">
    <source>
        <dbReference type="ARBA" id="ARBA00004141"/>
    </source>
</evidence>
<dbReference type="GO" id="GO:0016020">
    <property type="term" value="C:membrane"/>
    <property type="evidence" value="ECO:0007669"/>
    <property type="project" value="UniProtKB-SubCell"/>
</dbReference>
<reference evidence="7" key="1">
    <citation type="submission" date="2019-12" db="EMBL/GenBank/DDBJ databases">
        <title>Genome sequencing and annotation of Brassica cretica.</title>
        <authorList>
            <person name="Studholme D.J."/>
            <person name="Sarris P.F."/>
        </authorList>
    </citation>
    <scope>NUCLEOTIDE SEQUENCE</scope>
    <source>
        <strain evidence="7">PFS-102/07</strain>
        <tissue evidence="7">Leaf</tissue>
    </source>
</reference>
<proteinExistence type="inferred from homology"/>
<feature type="transmembrane region" description="Helical" evidence="6">
    <location>
        <begin position="51"/>
        <end position="76"/>
    </location>
</feature>
<feature type="transmembrane region" description="Helical" evidence="6">
    <location>
        <begin position="83"/>
        <end position="103"/>
    </location>
</feature>
<dbReference type="EMBL" id="QGKY02000190">
    <property type="protein sequence ID" value="KAF2588579.1"/>
    <property type="molecule type" value="Genomic_DNA"/>
</dbReference>
<comment type="caution">
    <text evidence="7">The sequence shown here is derived from an EMBL/GenBank/DDBJ whole genome shotgun (WGS) entry which is preliminary data.</text>
</comment>
<comment type="subcellular location">
    <subcellularLocation>
        <location evidence="1 6">Membrane</location>
        <topology evidence="1 6">Multi-pass membrane protein</topology>
    </subcellularLocation>
</comment>
<comment type="similarity">
    <text evidence="2 6">Belongs to the GDT1 family.</text>
</comment>
<gene>
    <name evidence="7" type="ORF">F2Q70_00039332</name>
</gene>
<evidence type="ECO:0000256" key="2">
    <source>
        <dbReference type="ARBA" id="ARBA00009190"/>
    </source>
</evidence>
<evidence type="ECO:0000256" key="5">
    <source>
        <dbReference type="ARBA" id="ARBA00023136"/>
    </source>
</evidence>
<evidence type="ECO:0000256" key="6">
    <source>
        <dbReference type="RuleBase" id="RU365102"/>
    </source>
</evidence>
<name>A0A8S9K390_BRACR</name>
<evidence type="ECO:0000256" key="4">
    <source>
        <dbReference type="ARBA" id="ARBA00022989"/>
    </source>
</evidence>
<dbReference type="AlphaFoldDB" id="A0A8S9K390"/>
<dbReference type="InterPro" id="IPR001727">
    <property type="entry name" value="GDT1-like"/>
</dbReference>
<dbReference type="GO" id="GO:0032472">
    <property type="term" value="P:Golgi calcium ion transport"/>
    <property type="evidence" value="ECO:0007669"/>
    <property type="project" value="TreeGrafter"/>
</dbReference>
<accession>A0A8S9K390</accession>
<dbReference type="GO" id="GO:0005794">
    <property type="term" value="C:Golgi apparatus"/>
    <property type="evidence" value="ECO:0007669"/>
    <property type="project" value="TreeGrafter"/>
</dbReference>
<dbReference type="GO" id="GO:0009507">
    <property type="term" value="C:chloroplast"/>
    <property type="evidence" value="ECO:0007669"/>
    <property type="project" value="TreeGrafter"/>
</dbReference>
<dbReference type="GO" id="GO:0005384">
    <property type="term" value="F:manganese ion transmembrane transporter activity"/>
    <property type="evidence" value="ECO:0007669"/>
    <property type="project" value="TreeGrafter"/>
</dbReference>
<dbReference type="GO" id="GO:0032468">
    <property type="term" value="P:Golgi calcium ion homeostasis"/>
    <property type="evidence" value="ECO:0007669"/>
    <property type="project" value="TreeGrafter"/>
</dbReference>
<protein>
    <recommendedName>
        <fullName evidence="6">GDT1 family protein</fullName>
    </recommendedName>
</protein>
<sequence>MSGLRLIEPIPLESYDGLWFRTLLSWLESPSKVGQTPSGCRDRLLGLNSPWGVASGAIAGHLVATLLAIMGGAFLANYISEKLVGYVGGALFLVFAAATFFGVF</sequence>
<keyword evidence="3 6" id="KW-0812">Transmembrane</keyword>
<dbReference type="PANTHER" id="PTHR12608">
    <property type="entry name" value="TRANSMEMBRANE PROTEIN HTP-1 RELATED"/>
    <property type="match status" value="1"/>
</dbReference>
<keyword evidence="4 6" id="KW-1133">Transmembrane helix</keyword>
<dbReference type="Pfam" id="PF01169">
    <property type="entry name" value="GDT1"/>
    <property type="match status" value="1"/>
</dbReference>
<organism evidence="7">
    <name type="scientific">Brassica cretica</name>
    <name type="common">Mustard</name>
    <dbReference type="NCBI Taxonomy" id="69181"/>
    <lineage>
        <taxon>Eukaryota</taxon>
        <taxon>Viridiplantae</taxon>
        <taxon>Streptophyta</taxon>
        <taxon>Embryophyta</taxon>
        <taxon>Tracheophyta</taxon>
        <taxon>Spermatophyta</taxon>
        <taxon>Magnoliopsida</taxon>
        <taxon>eudicotyledons</taxon>
        <taxon>Gunneridae</taxon>
        <taxon>Pentapetalae</taxon>
        <taxon>rosids</taxon>
        <taxon>malvids</taxon>
        <taxon>Brassicales</taxon>
        <taxon>Brassicaceae</taxon>
        <taxon>Brassiceae</taxon>
        <taxon>Brassica</taxon>
    </lineage>
</organism>
<evidence type="ECO:0000313" key="7">
    <source>
        <dbReference type="EMBL" id="KAF2588579.1"/>
    </source>
</evidence>